<proteinExistence type="predicted"/>
<sequence length="190" mass="20162">MPAQFRPTPEQQAIVDAAGSGDNLKIKAYAGAGKTSTLRLVAHRLAPQRGTYLAFNREIAEHARRGFPDNVVARTVHSLAYAATPSALTSRVSLPAEPPHELAGRYGLSSVEVPSVTGKALELTPFDLGRMVADGLGRFCRSASPVPEPAHIPVDDKINTGAAEWLRGGLLPSGAPTARCRRAVRVPARL</sequence>
<dbReference type="SUPFAM" id="SSF52540">
    <property type="entry name" value="P-loop containing nucleoside triphosphate hydrolases"/>
    <property type="match status" value="1"/>
</dbReference>
<accession>A0A6S7DGI3</accession>
<dbReference type="AlphaFoldDB" id="A0A6S7DGI3"/>
<dbReference type="Gene3D" id="3.40.50.300">
    <property type="entry name" value="P-loop containing nucleotide triphosphate hydrolases"/>
    <property type="match status" value="1"/>
</dbReference>
<reference evidence="1 2" key="1">
    <citation type="submission" date="2020-04" db="EMBL/GenBank/DDBJ databases">
        <authorList>
            <person name="De Canck E."/>
        </authorList>
    </citation>
    <scope>NUCLEOTIDE SEQUENCE [LARGE SCALE GENOMIC DNA]</scope>
    <source>
        <strain evidence="1 2">LMG 28138</strain>
    </source>
</reference>
<protein>
    <recommendedName>
        <fullName evidence="3">DNA helicase</fullName>
    </recommendedName>
</protein>
<evidence type="ECO:0000313" key="1">
    <source>
        <dbReference type="EMBL" id="CAB3805425.1"/>
    </source>
</evidence>
<evidence type="ECO:0008006" key="3">
    <source>
        <dbReference type="Google" id="ProtNLM"/>
    </source>
</evidence>
<evidence type="ECO:0000313" key="2">
    <source>
        <dbReference type="Proteomes" id="UP000494115"/>
    </source>
</evidence>
<organism evidence="1 2">
    <name type="scientific">Pararobbsia alpina</name>
    <dbReference type="NCBI Taxonomy" id="621374"/>
    <lineage>
        <taxon>Bacteria</taxon>
        <taxon>Pseudomonadati</taxon>
        <taxon>Pseudomonadota</taxon>
        <taxon>Betaproteobacteria</taxon>
        <taxon>Burkholderiales</taxon>
        <taxon>Burkholderiaceae</taxon>
        <taxon>Pararobbsia</taxon>
    </lineage>
</organism>
<dbReference type="InterPro" id="IPR027417">
    <property type="entry name" value="P-loop_NTPase"/>
</dbReference>
<name>A0A6S7DGI3_9BURK</name>
<dbReference type="EMBL" id="CADIKM010000072">
    <property type="protein sequence ID" value="CAB3805425.1"/>
    <property type="molecule type" value="Genomic_DNA"/>
</dbReference>
<keyword evidence="2" id="KW-1185">Reference proteome</keyword>
<dbReference type="Proteomes" id="UP000494115">
    <property type="component" value="Unassembled WGS sequence"/>
</dbReference>
<gene>
    <name evidence="1" type="ORF">LMG28138_05663</name>
</gene>